<comment type="caution">
    <text evidence="1">The sequence shown here is derived from an EMBL/GenBank/DDBJ whole genome shotgun (WGS) entry which is preliminary data.</text>
</comment>
<gene>
    <name evidence="1" type="ORF">CYMTET_46244</name>
</gene>
<reference evidence="1 2" key="1">
    <citation type="journal article" date="2015" name="Genome Biol. Evol.">
        <title>Comparative Genomics of a Bacterivorous Green Alga Reveals Evolutionary Causalities and Consequences of Phago-Mixotrophic Mode of Nutrition.</title>
        <authorList>
            <person name="Burns J.A."/>
            <person name="Paasch A."/>
            <person name="Narechania A."/>
            <person name="Kim E."/>
        </authorList>
    </citation>
    <scope>NUCLEOTIDE SEQUENCE [LARGE SCALE GENOMIC DNA]</scope>
    <source>
        <strain evidence="1 2">PLY_AMNH</strain>
    </source>
</reference>
<name>A0AAE0EXH8_9CHLO</name>
<evidence type="ECO:0000313" key="1">
    <source>
        <dbReference type="EMBL" id="KAK3244133.1"/>
    </source>
</evidence>
<dbReference type="EMBL" id="LGRX02032223">
    <property type="protein sequence ID" value="KAK3244133.1"/>
    <property type="molecule type" value="Genomic_DNA"/>
</dbReference>
<sequence>MAELAFDVLFTADMLLEFSTATFSVSHEGYIVDRGIISKHYISRCFFPDLISSLPLHLLGWGSSIQMNRIRGVMMSMRGRVMRVVGGQRRDGRERHGEVGLGAIAQYAGEASWRWGAERDDEYAGGVMARWGAERDSERMQERHGER</sequence>
<keyword evidence="2" id="KW-1185">Reference proteome</keyword>
<accession>A0AAE0EXH8</accession>
<dbReference type="AlphaFoldDB" id="A0AAE0EXH8"/>
<dbReference type="Proteomes" id="UP001190700">
    <property type="component" value="Unassembled WGS sequence"/>
</dbReference>
<proteinExistence type="predicted"/>
<protein>
    <submittedName>
        <fullName evidence="1">Uncharacterized protein</fullName>
    </submittedName>
</protein>
<evidence type="ECO:0000313" key="2">
    <source>
        <dbReference type="Proteomes" id="UP001190700"/>
    </source>
</evidence>
<organism evidence="1 2">
    <name type="scientific">Cymbomonas tetramitiformis</name>
    <dbReference type="NCBI Taxonomy" id="36881"/>
    <lineage>
        <taxon>Eukaryota</taxon>
        <taxon>Viridiplantae</taxon>
        <taxon>Chlorophyta</taxon>
        <taxon>Pyramimonadophyceae</taxon>
        <taxon>Pyramimonadales</taxon>
        <taxon>Pyramimonadaceae</taxon>
        <taxon>Cymbomonas</taxon>
    </lineage>
</organism>